<reference evidence="2" key="1">
    <citation type="journal article" date="2020" name="Fungal Divers.">
        <title>Resolving the Mortierellaceae phylogeny through synthesis of multi-gene phylogenetics and phylogenomics.</title>
        <authorList>
            <person name="Vandepol N."/>
            <person name="Liber J."/>
            <person name="Desiro A."/>
            <person name="Na H."/>
            <person name="Kennedy M."/>
            <person name="Barry K."/>
            <person name="Grigoriev I.V."/>
            <person name="Miller A.N."/>
            <person name="O'Donnell K."/>
            <person name="Stajich J.E."/>
            <person name="Bonito G."/>
        </authorList>
    </citation>
    <scope>NUCLEOTIDE SEQUENCE</scope>
    <source>
        <strain evidence="2">BC1065</strain>
    </source>
</reference>
<sequence length="879" mass="99835">MAVRKLYNSPFQLTTGPESTRLLYQLVLHLSPARDKDVERAREHFGIAQEQPTPARHPPQKPYIDYLQLVRHVVFPEPPNLVYHNVSAEMHDLTDMQSTIVWAACGHRLSEIRSLQITPSSTWRYEPFLQQLTSLKTIVWSHLWLGHYRYPNVPLFNKALILAHDEGSISTNSTETIMTLRNKSKDQRSLRIMFPRDWPEYHPTVIWWQGMLAPSTSRDDFLVLTADNIQRFLELIDGGMGDVLATSEVRAIDFPPPSDSLSSKVYPHLSRFRRLESFVGDFVEDSNRAFQWAVEERREWCAQSASKSRTLDDDDAPESSALSPTQMSISSLPPSPLVPLKMVNIGCRGSQLVQTIQDVTEAFGDTLEWIRIRLLDGGNEDYESHEDHDNDLMNDNQLYHHNTNTISRPTIARIGTGWNMPALRRLYLYVATQPSWIKLDPKAFSQSPLIEVLQIKDLWQDVELFVVPDCPPSPVTSTTATAATTTTTTAPAITTTTTPTFSREPPRPPHIFHLSEPWHMHHLRELKLYGAAAVEFNPDSFHWMPMLEHAHIGLRSMPLPLPDPATTPMASYLSTATSTATTSAAATRTNHHSLQWPRERWTWNWTLPRLTHLTLEGCVATTFRFHCLHNGGLPSLDTLWLDPEDHPATLELGRVGGKDMSDGDDDDDDGDKEDENQQEMKEGLEQEHEEEEEEEESGARHRPGPNGRMTGILHPSVPLPVAASTTKTTCTPTRHHPLRVVTLEGHWQKIDEAELAALMDPMLFGRLEQVRLCSIPWDEVPSGLIETAVRMGKKRHGRLKAVVFHLEHEDEYDEHQDREDSEAADGVVQDDVLVETVLGGRRYVKLSPPPLWDENSLRLVVNGRAYRFEKDDHTVLESC</sequence>
<evidence type="ECO:0000256" key="1">
    <source>
        <dbReference type="SAM" id="MobiDB-lite"/>
    </source>
</evidence>
<keyword evidence="3" id="KW-1185">Reference proteome</keyword>
<accession>A0A9P6UCV0</accession>
<feature type="region of interest" description="Disordered" evidence="1">
    <location>
        <begin position="650"/>
        <end position="715"/>
    </location>
</feature>
<dbReference type="AlphaFoldDB" id="A0A9P6UCV0"/>
<dbReference type="EMBL" id="JAAAJB010000022">
    <property type="protein sequence ID" value="KAG0269571.1"/>
    <property type="molecule type" value="Genomic_DNA"/>
</dbReference>
<evidence type="ECO:0000313" key="3">
    <source>
        <dbReference type="Proteomes" id="UP000807716"/>
    </source>
</evidence>
<gene>
    <name evidence="2" type="ORF">DFQ27_003034</name>
</gene>
<dbReference type="Proteomes" id="UP000807716">
    <property type="component" value="Unassembled WGS sequence"/>
</dbReference>
<feature type="compositionally biased region" description="Acidic residues" evidence="1">
    <location>
        <begin position="687"/>
        <end position="696"/>
    </location>
</feature>
<name>A0A9P6UCV0_9FUNG</name>
<feature type="compositionally biased region" description="Acidic residues" evidence="1">
    <location>
        <begin position="662"/>
        <end position="677"/>
    </location>
</feature>
<protein>
    <submittedName>
        <fullName evidence="2">Uncharacterized protein</fullName>
    </submittedName>
</protein>
<feature type="region of interest" description="Disordered" evidence="1">
    <location>
        <begin position="304"/>
        <end position="333"/>
    </location>
</feature>
<dbReference type="OrthoDB" id="10429314at2759"/>
<proteinExistence type="predicted"/>
<organism evidence="2 3">
    <name type="scientific">Actinomortierella ambigua</name>
    <dbReference type="NCBI Taxonomy" id="1343610"/>
    <lineage>
        <taxon>Eukaryota</taxon>
        <taxon>Fungi</taxon>
        <taxon>Fungi incertae sedis</taxon>
        <taxon>Mucoromycota</taxon>
        <taxon>Mortierellomycotina</taxon>
        <taxon>Mortierellomycetes</taxon>
        <taxon>Mortierellales</taxon>
        <taxon>Mortierellaceae</taxon>
        <taxon>Actinomortierella</taxon>
    </lineage>
</organism>
<comment type="caution">
    <text evidence="2">The sequence shown here is derived from an EMBL/GenBank/DDBJ whole genome shotgun (WGS) entry which is preliminary data.</text>
</comment>
<evidence type="ECO:0000313" key="2">
    <source>
        <dbReference type="EMBL" id="KAG0269571.1"/>
    </source>
</evidence>